<reference evidence="2" key="1">
    <citation type="submission" date="2022-11" db="EMBL/GenBank/DDBJ databases">
        <authorList>
            <person name="Graham C."/>
            <person name="Newman J.D."/>
        </authorList>
    </citation>
    <scope>NUCLEOTIDE SEQUENCE</scope>
    <source>
        <strain evidence="2">DSM 19486</strain>
    </source>
</reference>
<name>A0A9X3DCP8_9SPHI</name>
<dbReference type="EMBL" id="JAPJUH010000003">
    <property type="protein sequence ID" value="MCX3265014.1"/>
    <property type="molecule type" value="Genomic_DNA"/>
</dbReference>
<dbReference type="CDD" id="cd01483">
    <property type="entry name" value="E1_enzyme_family"/>
    <property type="match status" value="1"/>
</dbReference>
<gene>
    <name evidence="2" type="ORF">OQZ29_09670</name>
</gene>
<evidence type="ECO:0000313" key="3">
    <source>
        <dbReference type="Proteomes" id="UP001142592"/>
    </source>
</evidence>
<proteinExistence type="predicted"/>
<dbReference type="Proteomes" id="UP001142592">
    <property type="component" value="Unassembled WGS sequence"/>
</dbReference>
<dbReference type="AlphaFoldDB" id="A0A9X3DCP8"/>
<dbReference type="InterPro" id="IPR000594">
    <property type="entry name" value="ThiF_NAD_FAD-bd"/>
</dbReference>
<organism evidence="2 3">
    <name type="scientific">Pedobacter agri</name>
    <dbReference type="NCBI Taxonomy" id="454586"/>
    <lineage>
        <taxon>Bacteria</taxon>
        <taxon>Pseudomonadati</taxon>
        <taxon>Bacteroidota</taxon>
        <taxon>Sphingobacteriia</taxon>
        <taxon>Sphingobacteriales</taxon>
        <taxon>Sphingobacteriaceae</taxon>
        <taxon>Pedobacter</taxon>
    </lineage>
</organism>
<dbReference type="RefSeq" id="WP_266269060.1">
    <property type="nucleotide sequence ID" value="NZ_JAPJUH010000003.1"/>
</dbReference>
<protein>
    <submittedName>
        <fullName evidence="2">PRTRC system ThiF family protein</fullName>
    </submittedName>
</protein>
<evidence type="ECO:0000259" key="1">
    <source>
        <dbReference type="Pfam" id="PF00899"/>
    </source>
</evidence>
<evidence type="ECO:0000313" key="2">
    <source>
        <dbReference type="EMBL" id="MCX3265014.1"/>
    </source>
</evidence>
<dbReference type="InterPro" id="IPR022500">
    <property type="entry name" value="PRTRC_ThiF"/>
</dbReference>
<dbReference type="GO" id="GO:0008641">
    <property type="term" value="F:ubiquitin-like modifier activating enzyme activity"/>
    <property type="evidence" value="ECO:0007669"/>
    <property type="project" value="InterPro"/>
</dbReference>
<sequence length="266" mass="29288">MNAAKKRVHIVYPYLISPTNPVSVNLIGAGGTGSQMLTALARINQALIALGHAGLQVNVFDDDIVQKANLARQLFTSQEIGLNKAVVLINRINRFFGTNWKAIPQRFERTDKKPCENRMANITVSCVDTVESRINIEALLCSAERKSAQRDSNLYLLDCGNSKETGQVLLSTIGEIAQPESKQFNTVGVLPSWLAEYPSLLAESEDNDPTPSCSLAEALEKQDLFINSALANIGASLLWKMFKEGMLMSRGFFLNIADYRTQPIPI</sequence>
<dbReference type="Pfam" id="PF00899">
    <property type="entry name" value="ThiF"/>
    <property type="match status" value="1"/>
</dbReference>
<dbReference type="Gene3D" id="3.40.50.720">
    <property type="entry name" value="NAD(P)-binding Rossmann-like Domain"/>
    <property type="match status" value="1"/>
</dbReference>
<accession>A0A9X3DCP8</accession>
<dbReference type="InterPro" id="IPR035985">
    <property type="entry name" value="Ubiquitin-activating_enz"/>
</dbReference>
<keyword evidence="3" id="KW-1185">Reference proteome</keyword>
<comment type="caution">
    <text evidence="2">The sequence shown here is derived from an EMBL/GenBank/DDBJ whole genome shotgun (WGS) entry which is preliminary data.</text>
</comment>
<dbReference type="SUPFAM" id="SSF69572">
    <property type="entry name" value="Activating enzymes of the ubiquitin-like proteins"/>
    <property type="match status" value="1"/>
</dbReference>
<feature type="domain" description="THIF-type NAD/FAD binding fold" evidence="1">
    <location>
        <begin position="23"/>
        <end position="147"/>
    </location>
</feature>
<dbReference type="NCBIfam" id="TIGR03736">
    <property type="entry name" value="PRTRC_ThiF"/>
    <property type="match status" value="1"/>
</dbReference>